<comment type="caution">
    <text evidence="6">The sequence shown here is derived from an EMBL/GenBank/DDBJ whole genome shotgun (WGS) entry which is preliminary data.</text>
</comment>
<evidence type="ECO:0000313" key="7">
    <source>
        <dbReference type="Proteomes" id="UP001203761"/>
    </source>
</evidence>
<evidence type="ECO:0000313" key="6">
    <source>
        <dbReference type="EMBL" id="MCL6422723.1"/>
    </source>
</evidence>
<keyword evidence="4" id="KW-0233">DNA recombination</keyword>
<comment type="similarity">
    <text evidence="2">Belongs to the RmuC family.</text>
</comment>
<evidence type="ECO:0000256" key="3">
    <source>
        <dbReference type="ARBA" id="ARBA00023054"/>
    </source>
</evidence>
<dbReference type="Pfam" id="PF02646">
    <property type="entry name" value="RmuC"/>
    <property type="match status" value="1"/>
</dbReference>
<organism evidence="6 7">
    <name type="scientific">Brachybacterium equifaecis</name>
    <dbReference type="NCBI Taxonomy" id="2910770"/>
    <lineage>
        <taxon>Bacteria</taxon>
        <taxon>Bacillati</taxon>
        <taxon>Actinomycetota</taxon>
        <taxon>Actinomycetes</taxon>
        <taxon>Micrococcales</taxon>
        <taxon>Dermabacteraceae</taxon>
        <taxon>Brachybacterium</taxon>
    </lineage>
</organism>
<sequence length="420" mass="44996">MDTTLLPLIAALIGLLLGIALGAAAVWLVLRERIAAADRLSADRASLDAAASNAVRASSGQLLQLAGERFERDSARREAVENAREAALHRTLGPIVESLGQLERSMARTEQARVQADGSLTQQLRELAQRSAELGRGTNALSSALRAPTARGRWGEVQLRRIVEAAGMLDRVDFTEQLTGRATSGDKGQRPDMVVHLPGDRHLVIDAKAPMDAYLTAIETEQVQDDPAAALAARRAHAKALRAHVDALGAKSYWAALGDTPEFVVLFVPSDGVLAAALEADQALLDHAFTKDVVVASPATLMALLRTVAHTWRTEALNRDARSVLEAGRELHQRLGIFTAHLSKLGRSLDASVGAFNESVGSLRSRVMVTARRFEDVGLVASPLPEVEELTQRTRSVADLPAAAESHISFGEGERNGIVE</sequence>
<dbReference type="EMBL" id="JAKNCJ010000002">
    <property type="protein sequence ID" value="MCL6422723.1"/>
    <property type="molecule type" value="Genomic_DNA"/>
</dbReference>
<keyword evidence="5" id="KW-1133">Transmembrane helix</keyword>
<evidence type="ECO:0000256" key="2">
    <source>
        <dbReference type="ARBA" id="ARBA00009840"/>
    </source>
</evidence>
<keyword evidence="5" id="KW-0472">Membrane</keyword>
<feature type="transmembrane region" description="Helical" evidence="5">
    <location>
        <begin position="6"/>
        <end position="30"/>
    </location>
</feature>
<accession>A0ABT0QZV8</accession>
<dbReference type="PANTHER" id="PTHR30563:SF0">
    <property type="entry name" value="DNA RECOMBINATION PROTEIN RMUC"/>
    <property type="match status" value="1"/>
</dbReference>
<evidence type="ECO:0000256" key="4">
    <source>
        <dbReference type="ARBA" id="ARBA00023172"/>
    </source>
</evidence>
<keyword evidence="5" id="KW-0812">Transmembrane</keyword>
<dbReference type="PANTHER" id="PTHR30563">
    <property type="entry name" value="DNA RECOMBINATION PROTEIN RMUC"/>
    <property type="match status" value="1"/>
</dbReference>
<comment type="function">
    <text evidence="1">Involved in DNA recombination.</text>
</comment>
<dbReference type="Proteomes" id="UP001203761">
    <property type="component" value="Unassembled WGS sequence"/>
</dbReference>
<evidence type="ECO:0000256" key="5">
    <source>
        <dbReference type="SAM" id="Phobius"/>
    </source>
</evidence>
<protein>
    <submittedName>
        <fullName evidence="6">DNA recombination protein RmuC</fullName>
    </submittedName>
</protein>
<dbReference type="RefSeq" id="WP_249736840.1">
    <property type="nucleotide sequence ID" value="NZ_JAKNCJ010000002.1"/>
</dbReference>
<gene>
    <name evidence="6" type="ORF">Bequi_04865</name>
</gene>
<dbReference type="InterPro" id="IPR003798">
    <property type="entry name" value="DNA_recombination_RmuC"/>
</dbReference>
<proteinExistence type="inferred from homology"/>
<reference evidence="6" key="1">
    <citation type="submission" date="2022-02" db="EMBL/GenBank/DDBJ databases">
        <authorList>
            <person name="Lee M."/>
            <person name="Kim S.-J."/>
            <person name="Jung M.-Y."/>
        </authorList>
    </citation>
    <scope>NUCLEOTIDE SEQUENCE</scope>
    <source>
        <strain evidence="6">JHP9</strain>
    </source>
</reference>
<name>A0ABT0QZV8_9MICO</name>
<keyword evidence="3" id="KW-0175">Coiled coil</keyword>
<keyword evidence="7" id="KW-1185">Reference proteome</keyword>
<evidence type="ECO:0000256" key="1">
    <source>
        <dbReference type="ARBA" id="ARBA00003416"/>
    </source>
</evidence>